<proteinExistence type="predicted"/>
<name>A0AA88CH07_FICCA</name>
<dbReference type="InterPro" id="IPR008686">
    <property type="entry name" value="RNA_pol_mitovir"/>
</dbReference>
<evidence type="ECO:0000256" key="1">
    <source>
        <dbReference type="SAM" id="MobiDB-lite"/>
    </source>
</evidence>
<gene>
    <name evidence="2" type="ORF">TIFTF001_045134</name>
</gene>
<dbReference type="Pfam" id="PF05919">
    <property type="entry name" value="Mitovir_RNA_pol"/>
    <property type="match status" value="1"/>
</dbReference>
<protein>
    <submittedName>
        <fullName evidence="2">Uncharacterized protein</fullName>
    </submittedName>
</protein>
<organism evidence="2 3">
    <name type="scientific">Ficus carica</name>
    <name type="common">Common fig</name>
    <dbReference type="NCBI Taxonomy" id="3494"/>
    <lineage>
        <taxon>Eukaryota</taxon>
        <taxon>Viridiplantae</taxon>
        <taxon>Streptophyta</taxon>
        <taxon>Embryophyta</taxon>
        <taxon>Tracheophyta</taxon>
        <taxon>Spermatophyta</taxon>
        <taxon>Magnoliopsida</taxon>
        <taxon>eudicotyledons</taxon>
        <taxon>Gunneridae</taxon>
        <taxon>Pentapetalae</taxon>
        <taxon>rosids</taxon>
        <taxon>fabids</taxon>
        <taxon>Rosales</taxon>
        <taxon>Moraceae</taxon>
        <taxon>Ficeae</taxon>
        <taxon>Ficus</taxon>
    </lineage>
</organism>
<keyword evidence="3" id="KW-1185">Reference proteome</keyword>
<sequence length="510" mass="57995">MAVNRDIHSYGVSIRSNVCLVCGKWLSGLELILGLETDGSETFPSELSSVRQGSFTSYAVLGDDVVISDPAVASNYRQLLNKMGVSISLDKSLVSHKGVLEFAKKFWVKGVQKDLSPVSMRALLTVRSTLGMCQLCDLYKITNPNVLFRLAGAGYRVRSRLYSTHRSRRWERLWVASTKPPGTSRLPLEWWVGRGRPINPYLKGLIIERLRKELKPKEIRLFPEEMVFDGEREILERTLIHNWVKQWLRWNTWYFTVALRPDPSLADLFAAPICATSWKRTLFDAQFVKYGLIWKCYDMGAGSWSTGYCPPVLGNDLEIRFDRWILGGLKGTDFMMAPLDDQSKEGGVVMIINFILSAAAPLFPAIGVAACEFDDSSSEEDRPSTSTSNPTRRTHTLPDLNLSPMEEEENFDLYNKKNLHRIEHNIEKQKQERDADGSISTSLVRSRYHGWLSFRCGSVVHRSQLEAKGREMDEFESAGWLAPTVEDEGPEERYLGLGDEERECFELPFD</sequence>
<evidence type="ECO:0000313" key="3">
    <source>
        <dbReference type="Proteomes" id="UP001187192"/>
    </source>
</evidence>
<dbReference type="PANTHER" id="PTHR34456">
    <property type="entry name" value="MITOVIRUS RNA-DEPENDENT RNA POLYMERASE"/>
    <property type="match status" value="1"/>
</dbReference>
<feature type="region of interest" description="Disordered" evidence="1">
    <location>
        <begin position="375"/>
        <end position="399"/>
    </location>
</feature>
<dbReference type="PANTHER" id="PTHR34456:SF13">
    <property type="entry name" value="REVERSE TRANSCRIPTASE DOMAIN-CONTAINING PROTEIN"/>
    <property type="match status" value="1"/>
</dbReference>
<comment type="caution">
    <text evidence="2">The sequence shown here is derived from an EMBL/GenBank/DDBJ whole genome shotgun (WGS) entry which is preliminary data.</text>
</comment>
<dbReference type="Proteomes" id="UP001187192">
    <property type="component" value="Unassembled WGS sequence"/>
</dbReference>
<accession>A0AA88CH07</accession>
<reference evidence="2" key="1">
    <citation type="submission" date="2023-07" db="EMBL/GenBank/DDBJ databases">
        <title>draft genome sequence of fig (Ficus carica).</title>
        <authorList>
            <person name="Takahashi T."/>
            <person name="Nishimura K."/>
        </authorList>
    </citation>
    <scope>NUCLEOTIDE SEQUENCE</scope>
</reference>
<evidence type="ECO:0000313" key="2">
    <source>
        <dbReference type="EMBL" id="GMN19133.1"/>
    </source>
</evidence>
<dbReference type="AlphaFoldDB" id="A0AA88CH07"/>
<dbReference type="EMBL" id="BTGU01003760">
    <property type="protein sequence ID" value="GMN19133.1"/>
    <property type="molecule type" value="Genomic_DNA"/>
</dbReference>